<dbReference type="EMBL" id="UOFU01000198">
    <property type="protein sequence ID" value="VAX00384.1"/>
    <property type="molecule type" value="Genomic_DNA"/>
</dbReference>
<protein>
    <recommendedName>
        <fullName evidence="2">TIGR02449 family protein</fullName>
    </recommendedName>
</protein>
<dbReference type="InterPro" id="IPR012662">
    <property type="entry name" value="CHP02449"/>
</dbReference>
<gene>
    <name evidence="1" type="ORF">MNBD_GAMMA20-462</name>
</gene>
<accession>A0A3B1AKJ0</accession>
<dbReference type="AlphaFoldDB" id="A0A3B1AKJ0"/>
<organism evidence="1">
    <name type="scientific">hydrothermal vent metagenome</name>
    <dbReference type="NCBI Taxonomy" id="652676"/>
    <lineage>
        <taxon>unclassified sequences</taxon>
        <taxon>metagenomes</taxon>
        <taxon>ecological metagenomes</taxon>
    </lineage>
</organism>
<proteinExistence type="predicted"/>
<evidence type="ECO:0000313" key="1">
    <source>
        <dbReference type="EMBL" id="VAX00384.1"/>
    </source>
</evidence>
<reference evidence="1" key="1">
    <citation type="submission" date="2018-06" db="EMBL/GenBank/DDBJ databases">
        <authorList>
            <person name="Zhirakovskaya E."/>
        </authorList>
    </citation>
    <scope>NUCLEOTIDE SEQUENCE</scope>
</reference>
<dbReference type="NCBIfam" id="TIGR02449">
    <property type="entry name" value="TIGR02449 family protein"/>
    <property type="match status" value="1"/>
</dbReference>
<name>A0A3B1AKJ0_9ZZZZ</name>
<sequence length="69" mass="8021">MAESEISKLEKCVDDLIDFCDQLSTENTLLRERQNVLVEERARLIEKAELARARVEAMLVRLKTMEVEV</sequence>
<evidence type="ECO:0008006" key="2">
    <source>
        <dbReference type="Google" id="ProtNLM"/>
    </source>
</evidence>